<gene>
    <name evidence="2" type="ORF">CferDRAFT_0557</name>
</gene>
<dbReference type="RefSeq" id="WP_006366802.1">
    <property type="nucleotide sequence ID" value="NZ_AASE01000017.1"/>
</dbReference>
<keyword evidence="1" id="KW-0812">Transmembrane</keyword>
<dbReference type="OrthoDB" id="9799090at2"/>
<evidence type="ECO:0000313" key="2">
    <source>
        <dbReference type="EMBL" id="EAT58529.1"/>
    </source>
</evidence>
<feature type="transmembrane region" description="Helical" evidence="1">
    <location>
        <begin position="12"/>
        <end position="31"/>
    </location>
</feature>
<reference evidence="2 3" key="1">
    <citation type="submission" date="2006-07" db="EMBL/GenBank/DDBJ databases">
        <title>Annotation of the draft genome assembly of Chlorobium ferroxidans DSM 13031.</title>
        <authorList>
            <consortium name="US DOE Joint Genome Institute (JGI-ORNL)"/>
            <person name="Larimer F."/>
            <person name="Land M."/>
            <person name="Hauser L."/>
        </authorList>
    </citation>
    <scope>NUCLEOTIDE SEQUENCE [LARGE SCALE GENOMIC DNA]</scope>
    <source>
        <strain evidence="2 3">DSM 13031</strain>
    </source>
</reference>
<comment type="caution">
    <text evidence="2">The sequence shown here is derived from an EMBL/GenBank/DDBJ whole genome shotgun (WGS) entry which is preliminary data.</text>
</comment>
<dbReference type="Proteomes" id="UP000004162">
    <property type="component" value="Unassembled WGS sequence"/>
</dbReference>
<protein>
    <submittedName>
        <fullName evidence="2">Uncharacterized protein</fullName>
    </submittedName>
</protein>
<sequence length="250" mass="29195">MLKKLFINKVWTVSALFAISVALYGIDFSIFGNLREISASFLGNLAFLPIYIIVVTLLFEKVLRERERQSVMRKLNMVIGVFFSEFGNFLLKELSVHAAGSEELKNRLRMTGSWKKQDFDAALDYLRQNNQRISIDSDALTSLKQFMSGKRSFLLSLLENQNLFEHENFTDLLWAVFHLTEELKARESFDRMPPSDKEHLNGDVKRVFGHLIREWILYMQHLKEDYPYLFSLAVRLNPMIDSPDPVVYQE</sequence>
<keyword evidence="3" id="KW-1185">Reference proteome</keyword>
<feature type="transmembrane region" description="Helical" evidence="1">
    <location>
        <begin position="37"/>
        <end position="59"/>
    </location>
</feature>
<keyword evidence="1" id="KW-0472">Membrane</keyword>
<keyword evidence="1" id="KW-1133">Transmembrane helix</keyword>
<name>Q0YQI2_9CHLB</name>
<accession>Q0YQI2</accession>
<organism evidence="2 3">
    <name type="scientific">Chlorobium ferrooxidans DSM 13031</name>
    <dbReference type="NCBI Taxonomy" id="377431"/>
    <lineage>
        <taxon>Bacteria</taxon>
        <taxon>Pseudomonadati</taxon>
        <taxon>Chlorobiota</taxon>
        <taxon>Chlorobiia</taxon>
        <taxon>Chlorobiales</taxon>
        <taxon>Chlorobiaceae</taxon>
        <taxon>Chlorobium/Pelodictyon group</taxon>
        <taxon>Chlorobium</taxon>
    </lineage>
</organism>
<dbReference type="AlphaFoldDB" id="Q0YQI2"/>
<evidence type="ECO:0000313" key="3">
    <source>
        <dbReference type="Proteomes" id="UP000004162"/>
    </source>
</evidence>
<dbReference type="EMBL" id="AASE01000017">
    <property type="protein sequence ID" value="EAT58529.1"/>
    <property type="molecule type" value="Genomic_DNA"/>
</dbReference>
<reference evidence="2 3" key="2">
    <citation type="submission" date="2006-07" db="EMBL/GenBank/DDBJ databases">
        <title>Sequencing of the draft genome and assembly of Chlorobium ferroxidans DSM 13031.</title>
        <authorList>
            <consortium name="US DOE Joint Genome Institute (JGI-PGF)"/>
            <person name="Copeland A."/>
            <person name="Lucas S."/>
            <person name="Lapidus A."/>
            <person name="Barry K."/>
            <person name="Glavina del Rio T."/>
            <person name="Dalin E."/>
            <person name="Tice H."/>
            <person name="Bruce D."/>
            <person name="Pitluck S."/>
            <person name="Richardson P."/>
        </authorList>
    </citation>
    <scope>NUCLEOTIDE SEQUENCE [LARGE SCALE GENOMIC DNA]</scope>
    <source>
        <strain evidence="2 3">DSM 13031</strain>
    </source>
</reference>
<proteinExistence type="predicted"/>
<evidence type="ECO:0000256" key="1">
    <source>
        <dbReference type="SAM" id="Phobius"/>
    </source>
</evidence>